<keyword evidence="1" id="KW-0472">Membrane</keyword>
<feature type="transmembrane region" description="Helical" evidence="1">
    <location>
        <begin position="20"/>
        <end position="41"/>
    </location>
</feature>
<reference evidence="2" key="1">
    <citation type="journal article" date="2015" name="Nature">
        <title>Complex archaea that bridge the gap between prokaryotes and eukaryotes.</title>
        <authorList>
            <person name="Spang A."/>
            <person name="Saw J.H."/>
            <person name="Jorgensen S.L."/>
            <person name="Zaremba-Niedzwiedzka K."/>
            <person name="Martijn J."/>
            <person name="Lind A.E."/>
            <person name="van Eijk R."/>
            <person name="Schleper C."/>
            <person name="Guy L."/>
            <person name="Ettema T.J."/>
        </authorList>
    </citation>
    <scope>NUCLEOTIDE SEQUENCE</scope>
</reference>
<protein>
    <submittedName>
        <fullName evidence="2">Uncharacterized protein</fullName>
    </submittedName>
</protein>
<organism evidence="2">
    <name type="scientific">marine sediment metagenome</name>
    <dbReference type="NCBI Taxonomy" id="412755"/>
    <lineage>
        <taxon>unclassified sequences</taxon>
        <taxon>metagenomes</taxon>
        <taxon>ecological metagenomes</taxon>
    </lineage>
</organism>
<evidence type="ECO:0000256" key="1">
    <source>
        <dbReference type="SAM" id="Phobius"/>
    </source>
</evidence>
<dbReference type="EMBL" id="LAZR01000997">
    <property type="protein sequence ID" value="KKN52941.1"/>
    <property type="molecule type" value="Genomic_DNA"/>
</dbReference>
<comment type="caution">
    <text evidence="2">The sequence shown here is derived from an EMBL/GenBank/DDBJ whole genome shotgun (WGS) entry which is preliminary data.</text>
</comment>
<proteinExistence type="predicted"/>
<name>A0A0F9TUZ3_9ZZZZ</name>
<dbReference type="AlphaFoldDB" id="A0A0F9TUZ3"/>
<evidence type="ECO:0000313" key="2">
    <source>
        <dbReference type="EMBL" id="KKN52941.1"/>
    </source>
</evidence>
<sequence length="122" mass="12851">MVMTYARRGIRLTGDPIPIVVAANAGALAVFQLSLAALNIGTKTVVLKRLKAWNNGAGNTVIHIGTGAAGAVVDVMPPLFIVNNLNLDLGEADLPEVEFSTDIMVWCVAVPVTILVEIEELS</sequence>
<keyword evidence="1" id="KW-0812">Transmembrane</keyword>
<accession>A0A0F9TUZ3</accession>
<keyword evidence="1" id="KW-1133">Transmembrane helix</keyword>
<gene>
    <name evidence="2" type="ORF">LCGC14_0607420</name>
</gene>